<evidence type="ECO:0000313" key="3">
    <source>
        <dbReference type="Proteomes" id="UP000681967"/>
    </source>
</evidence>
<feature type="non-terminal residue" evidence="1">
    <location>
        <position position="1"/>
    </location>
</feature>
<dbReference type="Proteomes" id="UP000681967">
    <property type="component" value="Unassembled WGS sequence"/>
</dbReference>
<sequence length="81" mass="9115">KQELSEFFSTHPASTKRAETLNGKLSWALDIRRQCNCLPLLENINLGLPNFSKTPDKEVCIGTTAREKSRSYTSYPCGSKH</sequence>
<accession>A0A8S2STB8</accession>
<dbReference type="AlphaFoldDB" id="A0A8S2STB8"/>
<dbReference type="Proteomes" id="UP000681720">
    <property type="component" value="Unassembled WGS sequence"/>
</dbReference>
<evidence type="ECO:0000313" key="2">
    <source>
        <dbReference type="EMBL" id="CAF4368517.1"/>
    </source>
</evidence>
<dbReference type="EMBL" id="CAJOBH010025220">
    <property type="protein sequence ID" value="CAF4246080.1"/>
    <property type="molecule type" value="Genomic_DNA"/>
</dbReference>
<evidence type="ECO:0000313" key="1">
    <source>
        <dbReference type="EMBL" id="CAF4246080.1"/>
    </source>
</evidence>
<protein>
    <submittedName>
        <fullName evidence="1">Uncharacterized protein</fullName>
    </submittedName>
</protein>
<organism evidence="1 3">
    <name type="scientific">Rotaria magnacalcarata</name>
    <dbReference type="NCBI Taxonomy" id="392030"/>
    <lineage>
        <taxon>Eukaryota</taxon>
        <taxon>Metazoa</taxon>
        <taxon>Spiralia</taxon>
        <taxon>Gnathifera</taxon>
        <taxon>Rotifera</taxon>
        <taxon>Eurotatoria</taxon>
        <taxon>Bdelloidea</taxon>
        <taxon>Philodinida</taxon>
        <taxon>Philodinidae</taxon>
        <taxon>Rotaria</taxon>
    </lineage>
</organism>
<name>A0A8S2STB8_9BILA</name>
<proteinExistence type="predicted"/>
<dbReference type="EMBL" id="CAJOBJ010049857">
    <property type="protein sequence ID" value="CAF4368517.1"/>
    <property type="molecule type" value="Genomic_DNA"/>
</dbReference>
<gene>
    <name evidence="1" type="ORF">BYL167_LOCUS25363</name>
    <name evidence="2" type="ORF">GIL414_LOCUS28734</name>
</gene>
<comment type="caution">
    <text evidence="1">The sequence shown here is derived from an EMBL/GenBank/DDBJ whole genome shotgun (WGS) entry which is preliminary data.</text>
</comment>
<reference evidence="1" key="1">
    <citation type="submission" date="2021-02" db="EMBL/GenBank/DDBJ databases">
        <authorList>
            <person name="Nowell W R."/>
        </authorList>
    </citation>
    <scope>NUCLEOTIDE SEQUENCE</scope>
</reference>